<keyword evidence="1" id="KW-1185">Reference proteome</keyword>
<name>A0A914RGV0_PAREQ</name>
<evidence type="ECO:0000313" key="2">
    <source>
        <dbReference type="WBParaSite" id="PEQ_0000400701-mRNA-1"/>
    </source>
</evidence>
<dbReference type="Proteomes" id="UP000887564">
    <property type="component" value="Unplaced"/>
</dbReference>
<reference evidence="2" key="1">
    <citation type="submission" date="2022-11" db="UniProtKB">
        <authorList>
            <consortium name="WormBaseParasite"/>
        </authorList>
    </citation>
    <scope>IDENTIFICATION</scope>
</reference>
<sequence>MDSCPLTWIFGRIFDSSTEAVCLLVLSSKKEA</sequence>
<protein>
    <submittedName>
        <fullName evidence="2">Uncharacterized protein</fullName>
    </submittedName>
</protein>
<dbReference type="WBParaSite" id="PEQ_0000400701-mRNA-1">
    <property type="protein sequence ID" value="PEQ_0000400701-mRNA-1"/>
    <property type="gene ID" value="PEQ_0000400701"/>
</dbReference>
<accession>A0A914RGV0</accession>
<organism evidence="1 2">
    <name type="scientific">Parascaris equorum</name>
    <name type="common">Equine roundworm</name>
    <dbReference type="NCBI Taxonomy" id="6256"/>
    <lineage>
        <taxon>Eukaryota</taxon>
        <taxon>Metazoa</taxon>
        <taxon>Ecdysozoa</taxon>
        <taxon>Nematoda</taxon>
        <taxon>Chromadorea</taxon>
        <taxon>Rhabditida</taxon>
        <taxon>Spirurina</taxon>
        <taxon>Ascaridomorpha</taxon>
        <taxon>Ascaridoidea</taxon>
        <taxon>Ascarididae</taxon>
        <taxon>Parascaris</taxon>
    </lineage>
</organism>
<proteinExistence type="predicted"/>
<dbReference type="AlphaFoldDB" id="A0A914RGV0"/>
<evidence type="ECO:0000313" key="1">
    <source>
        <dbReference type="Proteomes" id="UP000887564"/>
    </source>
</evidence>